<gene>
    <name evidence="1" type="ORF">MILVUS5_LOCUS36706</name>
</gene>
<dbReference type="Proteomes" id="UP001177021">
    <property type="component" value="Unassembled WGS sequence"/>
</dbReference>
<evidence type="ECO:0000313" key="2">
    <source>
        <dbReference type="Proteomes" id="UP001177021"/>
    </source>
</evidence>
<organism evidence="1 2">
    <name type="scientific">Trifolium pratense</name>
    <name type="common">Red clover</name>
    <dbReference type="NCBI Taxonomy" id="57577"/>
    <lineage>
        <taxon>Eukaryota</taxon>
        <taxon>Viridiplantae</taxon>
        <taxon>Streptophyta</taxon>
        <taxon>Embryophyta</taxon>
        <taxon>Tracheophyta</taxon>
        <taxon>Spermatophyta</taxon>
        <taxon>Magnoliopsida</taxon>
        <taxon>eudicotyledons</taxon>
        <taxon>Gunneridae</taxon>
        <taxon>Pentapetalae</taxon>
        <taxon>rosids</taxon>
        <taxon>fabids</taxon>
        <taxon>Fabales</taxon>
        <taxon>Fabaceae</taxon>
        <taxon>Papilionoideae</taxon>
        <taxon>50 kb inversion clade</taxon>
        <taxon>NPAAA clade</taxon>
        <taxon>Hologalegina</taxon>
        <taxon>IRL clade</taxon>
        <taxon>Trifolieae</taxon>
        <taxon>Trifolium</taxon>
    </lineage>
</organism>
<sequence>MPPKQNQITLIRRMDSRIAALEEEIAGVKATLSSMEQGQATLIAMMERSLGKSIAKGEEELVVLNDSAGKGSDEGGSKHRTEGSKKPTEGSFSNQLNDETLLEFRRSAKKVELPMFNGEDPAGWISRAEVYFRVQGTSPEVKVNLAQLCMEGATIHFFNSLIGEDEGLNWEGLKEALLGRYGGHGDGDVYEQLTDLKQKGTVDEYITEFEYLIAQIPRLPDKQFLGYFLHGLKMEIRGKVRSLIAVGDTSRAKLLQVTRAVEKEVRGSSGLDYNRGPRIGPNRSYSQGGGSRNGSDWVIVKGRDGGTGGGARSNGPRNDKSTQGDGQRVGPRDRGFTHLSYNELMDRRKKGLCFKCKQPFHPMHQCPDKHLRILVVDDEVNGGEEGDLLAVEIDEEEVEEKGEMSVLDLYHIALETHHTMKFQGSIHGVEVLILVTSTEYEGHKGCIGIGRLEAGVLERDGGQGMHFRRFM</sequence>
<evidence type="ECO:0000313" key="1">
    <source>
        <dbReference type="EMBL" id="CAJ2673195.1"/>
    </source>
</evidence>
<dbReference type="EMBL" id="CASHSV030000716">
    <property type="protein sequence ID" value="CAJ2673195.1"/>
    <property type="molecule type" value="Genomic_DNA"/>
</dbReference>
<proteinExistence type="predicted"/>
<comment type="caution">
    <text evidence="1">The sequence shown here is derived from an EMBL/GenBank/DDBJ whole genome shotgun (WGS) entry which is preliminary data.</text>
</comment>
<protein>
    <submittedName>
        <fullName evidence="1">Uncharacterized protein</fullName>
    </submittedName>
</protein>
<reference evidence="1" key="1">
    <citation type="submission" date="2023-10" db="EMBL/GenBank/DDBJ databases">
        <authorList>
            <person name="Rodriguez Cubillos JULIANA M."/>
            <person name="De Vega J."/>
        </authorList>
    </citation>
    <scope>NUCLEOTIDE SEQUENCE</scope>
</reference>
<name>A0ACB0LWE4_TRIPR</name>
<keyword evidence="2" id="KW-1185">Reference proteome</keyword>
<accession>A0ACB0LWE4</accession>